<dbReference type="PANTHER" id="PTHR47416:SF8">
    <property type="entry name" value="BASIC-LEUCINE ZIPPER TRANSCRIPTION FACTOR E-RELATED"/>
    <property type="match status" value="1"/>
</dbReference>
<dbReference type="InterPro" id="IPR004827">
    <property type="entry name" value="bZIP"/>
</dbReference>
<keyword evidence="10" id="KW-1185">Reference proteome</keyword>
<keyword evidence="6" id="KW-0539">Nucleus</keyword>
<evidence type="ECO:0000313" key="9">
    <source>
        <dbReference type="EMBL" id="SPO39888.1"/>
    </source>
</evidence>
<gene>
    <name evidence="9" type="ORF">PSFLO_05369</name>
</gene>
<dbReference type="Gene3D" id="1.20.5.170">
    <property type="match status" value="1"/>
</dbReference>
<feature type="compositionally biased region" description="Low complexity" evidence="7">
    <location>
        <begin position="53"/>
        <end position="96"/>
    </location>
</feature>
<dbReference type="PROSITE" id="PS50217">
    <property type="entry name" value="BZIP"/>
    <property type="match status" value="1"/>
</dbReference>
<dbReference type="EMBL" id="OOIP01000016">
    <property type="protein sequence ID" value="SPO39888.1"/>
    <property type="molecule type" value="Genomic_DNA"/>
</dbReference>
<dbReference type="PROSITE" id="PS00036">
    <property type="entry name" value="BZIP_BASIC"/>
    <property type="match status" value="1"/>
</dbReference>
<comment type="subcellular location">
    <subcellularLocation>
        <location evidence="1">Nucleus</location>
    </subcellularLocation>
</comment>
<dbReference type="AlphaFoldDB" id="A0A5C3F5W5"/>
<sequence length="531" mass="54139">MSTSTTTSPLPLPQASTLGGAASTPIAEVRTQASPPCKRKALSPPEDPAGTLSTSDRTSPAPSRSSPPFSSSSSSANATASVPTTAATSASTTTSPFRNKPTDEEKRQRREARQARNRQSAQNSRERKKVYVEQLEAASEALRAENDRLVQQLQHERLVSSALKTNAQEQQARIDALEALVRELLKAGGYAHLSSILAALASSAAAPSLSSAPTATTTPTGEGNLAVTTPLAGPATIAAPVATAPTTIPTVSPSSTVDSGSGGGSGSCVATLGSSIVSSSVPEASPASVALSAGHVVVGEQRQEQPGVAPCRSTASADQGEMDQLEFASFIDLKQLGGTSSDGDAAVEAQAAHPEAASQAASVSVPSPVAPAAAGTAGGRVMTAEPETESSSLELEQMGTSPGFGLLNSPFVPHKKSAEETATDALLAEIYGASQQQPKQEQQDAHKSAEEVQMLESSDAVLGGSWDSDQAAWSAQSDGMASQGASPFDLVDLDIEIEEPGMAIAPSDRQAFQPTATGQLAWDTFLGTIAV</sequence>
<feature type="compositionally biased region" description="Low complexity" evidence="7">
    <location>
        <begin position="209"/>
        <end position="220"/>
    </location>
</feature>
<evidence type="ECO:0000313" key="10">
    <source>
        <dbReference type="Proteomes" id="UP000323386"/>
    </source>
</evidence>
<comment type="similarity">
    <text evidence="2">Belongs to the bZIP family.</text>
</comment>
<evidence type="ECO:0000256" key="3">
    <source>
        <dbReference type="ARBA" id="ARBA00023015"/>
    </source>
</evidence>
<evidence type="ECO:0000256" key="2">
    <source>
        <dbReference type="ARBA" id="ARBA00007163"/>
    </source>
</evidence>
<dbReference type="CDD" id="cd14686">
    <property type="entry name" value="bZIP"/>
    <property type="match status" value="1"/>
</dbReference>
<dbReference type="OrthoDB" id="295274at2759"/>
<evidence type="ECO:0000256" key="6">
    <source>
        <dbReference type="ARBA" id="ARBA00023242"/>
    </source>
</evidence>
<feature type="region of interest" description="Disordered" evidence="7">
    <location>
        <begin position="434"/>
        <end position="454"/>
    </location>
</feature>
<reference evidence="9 10" key="1">
    <citation type="submission" date="2018-03" db="EMBL/GenBank/DDBJ databases">
        <authorList>
            <person name="Guldener U."/>
        </authorList>
    </citation>
    <scope>NUCLEOTIDE SEQUENCE [LARGE SCALE GENOMIC DNA]</scope>
    <source>
        <strain evidence="9 10">DAOM196992</strain>
    </source>
</reference>
<dbReference type="SMART" id="SM00338">
    <property type="entry name" value="BRLZ"/>
    <property type="match status" value="1"/>
</dbReference>
<dbReference type="InterPro" id="IPR046347">
    <property type="entry name" value="bZIP_sf"/>
</dbReference>
<dbReference type="Proteomes" id="UP000323386">
    <property type="component" value="Unassembled WGS sequence"/>
</dbReference>
<feature type="region of interest" description="Disordered" evidence="7">
    <location>
        <begin position="209"/>
        <end position="228"/>
    </location>
</feature>
<feature type="region of interest" description="Disordered" evidence="7">
    <location>
        <begin position="1"/>
        <end position="129"/>
    </location>
</feature>
<keyword evidence="3" id="KW-0805">Transcription regulation</keyword>
<feature type="compositionally biased region" description="Low complexity" evidence="7">
    <location>
        <begin position="346"/>
        <end position="374"/>
    </location>
</feature>
<keyword evidence="4" id="KW-0238">DNA-binding</keyword>
<evidence type="ECO:0000256" key="5">
    <source>
        <dbReference type="ARBA" id="ARBA00023163"/>
    </source>
</evidence>
<dbReference type="Pfam" id="PF00170">
    <property type="entry name" value="bZIP_1"/>
    <property type="match status" value="1"/>
</dbReference>
<feature type="compositionally biased region" description="Basic and acidic residues" evidence="7">
    <location>
        <begin position="441"/>
        <end position="450"/>
    </location>
</feature>
<feature type="region of interest" description="Disordered" evidence="7">
    <location>
        <begin position="339"/>
        <end position="392"/>
    </location>
</feature>
<evidence type="ECO:0000256" key="4">
    <source>
        <dbReference type="ARBA" id="ARBA00023125"/>
    </source>
</evidence>
<dbReference type="GO" id="GO:0003700">
    <property type="term" value="F:DNA-binding transcription factor activity"/>
    <property type="evidence" value="ECO:0007669"/>
    <property type="project" value="InterPro"/>
</dbReference>
<evidence type="ECO:0000256" key="1">
    <source>
        <dbReference type="ARBA" id="ARBA00004123"/>
    </source>
</evidence>
<organism evidence="9 10">
    <name type="scientific">Pseudozyma flocculosa</name>
    <dbReference type="NCBI Taxonomy" id="84751"/>
    <lineage>
        <taxon>Eukaryota</taxon>
        <taxon>Fungi</taxon>
        <taxon>Dikarya</taxon>
        <taxon>Basidiomycota</taxon>
        <taxon>Ustilaginomycotina</taxon>
        <taxon>Ustilaginomycetes</taxon>
        <taxon>Ustilaginales</taxon>
        <taxon>Ustilaginaceae</taxon>
        <taxon>Pseudozyma</taxon>
    </lineage>
</organism>
<feature type="compositionally biased region" description="Low complexity" evidence="7">
    <location>
        <begin position="1"/>
        <end position="18"/>
    </location>
</feature>
<protein>
    <recommendedName>
        <fullName evidence="8">BZIP domain-containing protein</fullName>
    </recommendedName>
</protein>
<feature type="domain" description="BZIP" evidence="8">
    <location>
        <begin position="107"/>
        <end position="154"/>
    </location>
</feature>
<dbReference type="PANTHER" id="PTHR47416">
    <property type="entry name" value="BASIC-LEUCINE ZIPPER TRANSCRIPTION FACTOR F-RELATED"/>
    <property type="match status" value="1"/>
</dbReference>
<keyword evidence="5" id="KW-0804">Transcription</keyword>
<dbReference type="GO" id="GO:0005634">
    <property type="term" value="C:nucleus"/>
    <property type="evidence" value="ECO:0007669"/>
    <property type="project" value="UniProtKB-SubCell"/>
</dbReference>
<evidence type="ECO:0000259" key="8">
    <source>
        <dbReference type="PROSITE" id="PS50217"/>
    </source>
</evidence>
<name>A0A5C3F5W5_9BASI</name>
<accession>A0A5C3F5W5</accession>
<dbReference type="SUPFAM" id="SSF57959">
    <property type="entry name" value="Leucine zipper domain"/>
    <property type="match status" value="1"/>
</dbReference>
<proteinExistence type="inferred from homology"/>
<feature type="compositionally biased region" description="Basic and acidic residues" evidence="7">
    <location>
        <begin position="100"/>
        <end position="114"/>
    </location>
</feature>
<dbReference type="GO" id="GO:0003677">
    <property type="term" value="F:DNA binding"/>
    <property type="evidence" value="ECO:0007669"/>
    <property type="project" value="UniProtKB-KW"/>
</dbReference>
<evidence type="ECO:0000256" key="7">
    <source>
        <dbReference type="SAM" id="MobiDB-lite"/>
    </source>
</evidence>